<comment type="caution">
    <text evidence="1">The sequence shown here is derived from an EMBL/GenBank/DDBJ whole genome shotgun (WGS) entry which is preliminary data.</text>
</comment>
<dbReference type="GO" id="GO:0047840">
    <property type="term" value="F:dCTP diphosphatase activity"/>
    <property type="evidence" value="ECO:0007669"/>
    <property type="project" value="TreeGrafter"/>
</dbReference>
<dbReference type="CDD" id="cd11537">
    <property type="entry name" value="NTP-PPase_RS21-C6_like"/>
    <property type="match status" value="1"/>
</dbReference>
<dbReference type="GO" id="GO:0005829">
    <property type="term" value="C:cytosol"/>
    <property type="evidence" value="ECO:0007669"/>
    <property type="project" value="TreeGrafter"/>
</dbReference>
<dbReference type="EMBL" id="JAPKNB010000001">
    <property type="protein sequence ID" value="MCX5564187.1"/>
    <property type="molecule type" value="Genomic_DNA"/>
</dbReference>
<dbReference type="PANTHER" id="PTHR46523:SF1">
    <property type="entry name" value="DCTP PYROPHOSPHATASE 1"/>
    <property type="match status" value="1"/>
</dbReference>
<accession>A0AAW5VVF4</accession>
<organism evidence="1 2">
    <name type="scientific">Alcaligenes phenolicus</name>
    <dbReference type="NCBI Taxonomy" id="232846"/>
    <lineage>
        <taxon>Bacteria</taxon>
        <taxon>Pseudomonadati</taxon>
        <taxon>Pseudomonadota</taxon>
        <taxon>Betaproteobacteria</taxon>
        <taxon>Burkholderiales</taxon>
        <taxon>Alcaligenaceae</taxon>
        <taxon>Alcaligenes</taxon>
    </lineage>
</organism>
<dbReference type="Proteomes" id="UP001208074">
    <property type="component" value="Unassembled WGS sequence"/>
</dbReference>
<reference evidence="1" key="1">
    <citation type="submission" date="2022-11" db="EMBL/GenBank/DDBJ databases">
        <title>Biodiversity and phylogenetic relationships of bacteria.</title>
        <authorList>
            <person name="Machado R.A.R."/>
            <person name="Bhat A."/>
            <person name="Loulou A."/>
            <person name="Kallel S."/>
        </authorList>
    </citation>
    <scope>NUCLEOTIDE SEQUENCE</scope>
    <source>
        <strain evidence="1">DSM 16503</strain>
    </source>
</reference>
<dbReference type="AlphaFoldDB" id="A0AAW5VVF4"/>
<dbReference type="Gene3D" id="1.10.287.1080">
    <property type="entry name" value="MazG-like"/>
    <property type="match status" value="1"/>
</dbReference>
<sequence>MTDPKRPLMNLTGLNEAVAQFAREREWDQFHSPKNLAMALTNEVGELIEIFQWLTEDQSREAGKDPKTAEAVRDELADVQIYLSRLAFVLGVDMNEAVTNKLVKNARKYPADKVRGTNKKYTEL</sequence>
<dbReference type="GO" id="GO:0006253">
    <property type="term" value="P:dCTP catabolic process"/>
    <property type="evidence" value="ECO:0007669"/>
    <property type="project" value="TreeGrafter"/>
</dbReference>
<evidence type="ECO:0000313" key="2">
    <source>
        <dbReference type="Proteomes" id="UP001208074"/>
    </source>
</evidence>
<dbReference type="InterPro" id="IPR052555">
    <property type="entry name" value="dCTP_Pyrophosphatase"/>
</dbReference>
<dbReference type="PANTHER" id="PTHR46523">
    <property type="entry name" value="DCTP PYROPHOSPHATASE 1"/>
    <property type="match status" value="1"/>
</dbReference>
<gene>
    <name evidence="1" type="ORF">OSH02_02320</name>
</gene>
<name>A0AAW5VVF4_9BURK</name>
<proteinExistence type="predicted"/>
<evidence type="ECO:0000313" key="1">
    <source>
        <dbReference type="EMBL" id="MCX5564187.1"/>
    </source>
</evidence>
<dbReference type="RefSeq" id="WP_026484969.1">
    <property type="nucleotide sequence ID" value="NZ_JAPKNB010000001.1"/>
</dbReference>
<dbReference type="GO" id="GO:0042262">
    <property type="term" value="P:DNA protection"/>
    <property type="evidence" value="ECO:0007669"/>
    <property type="project" value="TreeGrafter"/>
</dbReference>
<dbReference type="PIRSF" id="PIRSF029826">
    <property type="entry name" value="UCP029826_pph"/>
    <property type="match status" value="1"/>
</dbReference>
<dbReference type="InterPro" id="IPR025984">
    <property type="entry name" value="DCTPP"/>
</dbReference>
<dbReference type="Pfam" id="PF12643">
    <property type="entry name" value="MazG-like"/>
    <property type="match status" value="1"/>
</dbReference>
<dbReference type="SUPFAM" id="SSF101386">
    <property type="entry name" value="all-alpha NTP pyrophosphatases"/>
    <property type="match status" value="1"/>
</dbReference>
<protein>
    <submittedName>
        <fullName evidence="1">Nucleotide pyrophosphohydrolase</fullName>
    </submittedName>
</protein>